<sequence length="207" mass="22503">MLPLPALPEPTAHEQQFRRQALMAVVAVSLATSAFGLMVAYPLNWGPSVATGLALLTVKNVLFLLWLQVFPRHYVLVGALHLAILAVTGVAKFAHAVLVEEMVRGLGSYSYWLPLTYVVAFLVFPARVATGVSVAIFAALATIFGLWLSGGRRWPTASRRTRRCWCRCCSRTSPSSAFSCCSGCCSAATWGPWPPPRARRAPATWTP</sequence>
<feature type="transmembrane region" description="Helical" evidence="1">
    <location>
        <begin position="117"/>
        <end position="150"/>
    </location>
</feature>
<feature type="transmembrane region" description="Helical" evidence="1">
    <location>
        <begin position="49"/>
        <end position="67"/>
    </location>
</feature>
<protein>
    <submittedName>
        <fullName evidence="2">Uncharacterized protein</fullName>
    </submittedName>
</protein>
<evidence type="ECO:0000313" key="3">
    <source>
        <dbReference type="Proteomes" id="UP001596317"/>
    </source>
</evidence>
<name>A0ABW1ZM96_9DEIO</name>
<keyword evidence="3" id="KW-1185">Reference proteome</keyword>
<reference evidence="3" key="1">
    <citation type="journal article" date="2019" name="Int. J. Syst. Evol. Microbiol.">
        <title>The Global Catalogue of Microorganisms (GCM) 10K type strain sequencing project: providing services to taxonomists for standard genome sequencing and annotation.</title>
        <authorList>
            <consortium name="The Broad Institute Genomics Platform"/>
            <consortium name="The Broad Institute Genome Sequencing Center for Infectious Disease"/>
            <person name="Wu L."/>
            <person name="Ma J."/>
        </authorList>
    </citation>
    <scope>NUCLEOTIDE SEQUENCE [LARGE SCALE GENOMIC DNA]</scope>
    <source>
        <strain evidence="3">CCUG 63830</strain>
    </source>
</reference>
<organism evidence="2 3">
    <name type="scientific">Deinococcus multiflagellatus</name>
    <dbReference type="NCBI Taxonomy" id="1656887"/>
    <lineage>
        <taxon>Bacteria</taxon>
        <taxon>Thermotogati</taxon>
        <taxon>Deinococcota</taxon>
        <taxon>Deinococci</taxon>
        <taxon>Deinococcales</taxon>
        <taxon>Deinococcaceae</taxon>
        <taxon>Deinococcus</taxon>
    </lineage>
</organism>
<keyword evidence="1" id="KW-1133">Transmembrane helix</keyword>
<dbReference type="Proteomes" id="UP001596317">
    <property type="component" value="Unassembled WGS sequence"/>
</dbReference>
<comment type="caution">
    <text evidence="2">The sequence shown here is derived from an EMBL/GenBank/DDBJ whole genome shotgun (WGS) entry which is preliminary data.</text>
</comment>
<feature type="transmembrane region" description="Helical" evidence="1">
    <location>
        <begin position="21"/>
        <end position="43"/>
    </location>
</feature>
<accession>A0ABW1ZM96</accession>
<keyword evidence="1" id="KW-0472">Membrane</keyword>
<proteinExistence type="predicted"/>
<evidence type="ECO:0000256" key="1">
    <source>
        <dbReference type="SAM" id="Phobius"/>
    </source>
</evidence>
<gene>
    <name evidence="2" type="ORF">ACFP90_11245</name>
</gene>
<evidence type="ECO:0000313" key="2">
    <source>
        <dbReference type="EMBL" id="MFC6660859.1"/>
    </source>
</evidence>
<keyword evidence="1" id="KW-0812">Transmembrane</keyword>
<dbReference type="EMBL" id="JBHSWB010000001">
    <property type="protein sequence ID" value="MFC6660859.1"/>
    <property type="molecule type" value="Genomic_DNA"/>
</dbReference>
<feature type="transmembrane region" description="Helical" evidence="1">
    <location>
        <begin position="74"/>
        <end position="97"/>
    </location>
</feature>
<dbReference type="RefSeq" id="WP_380056110.1">
    <property type="nucleotide sequence ID" value="NZ_JBHSWB010000001.1"/>
</dbReference>